<dbReference type="Proteomes" id="UP000681317">
    <property type="component" value="Chromosome"/>
</dbReference>
<protein>
    <submittedName>
        <fullName evidence="2">Uncharacterized protein</fullName>
    </submittedName>
</protein>
<feature type="transmembrane region" description="Helical" evidence="1">
    <location>
        <begin position="39"/>
        <end position="58"/>
    </location>
</feature>
<dbReference type="EMBL" id="AP024545">
    <property type="protein sequence ID" value="BCT93623.1"/>
    <property type="molecule type" value="Genomic_DNA"/>
</dbReference>
<evidence type="ECO:0000256" key="1">
    <source>
        <dbReference type="SAM" id="Phobius"/>
    </source>
</evidence>
<sequence length="70" mass="7519">MRAKDLPRRVHWLGRGLLLVSAAGVAYTAVAAYTPHPDATFWLLAALSVLLLVVALFGPARLRNLLIGIA</sequence>
<accession>A0ABM7Q8C5</accession>
<keyword evidence="3" id="KW-1185">Reference proteome</keyword>
<evidence type="ECO:0000313" key="2">
    <source>
        <dbReference type="EMBL" id="BCT93623.1"/>
    </source>
</evidence>
<organism evidence="2 3">
    <name type="scientific">Noviluteimonas caseinilytica</name>
    <dbReference type="NCBI Taxonomy" id="2675101"/>
    <lineage>
        <taxon>Bacteria</taxon>
        <taxon>Pseudomonadati</taxon>
        <taxon>Pseudomonadota</taxon>
        <taxon>Gammaproteobacteria</taxon>
        <taxon>Lysobacterales</taxon>
        <taxon>Lysobacteraceae</taxon>
        <taxon>Noviluteimonas</taxon>
    </lineage>
</organism>
<proteinExistence type="predicted"/>
<evidence type="ECO:0000313" key="3">
    <source>
        <dbReference type="Proteomes" id="UP000681317"/>
    </source>
</evidence>
<keyword evidence="1" id="KW-0472">Membrane</keyword>
<reference evidence="2 3" key="1">
    <citation type="submission" date="2021-03" db="EMBL/GenBank/DDBJ databases">
        <title>Complete Genome Sequences of Two Lysobacter Strains Isolated from Sea Water (Lysobacter caseinilyticus) and Soil (Lysobacter helvus) in South Korea.</title>
        <authorList>
            <person name="Watanabe Y."/>
            <person name="Arakawa K."/>
        </authorList>
    </citation>
    <scope>NUCLEOTIDE SEQUENCE [LARGE SCALE GENOMIC DNA]</scope>
    <source>
        <strain evidence="2 3">KVB24</strain>
    </source>
</reference>
<feature type="transmembrane region" description="Helical" evidence="1">
    <location>
        <begin position="12"/>
        <end position="33"/>
    </location>
</feature>
<keyword evidence="1" id="KW-0812">Transmembrane</keyword>
<name>A0ABM7Q8C5_9GAMM</name>
<gene>
    <name evidence="2" type="ORF">LYSCAS_26470</name>
</gene>
<keyword evidence="1" id="KW-1133">Transmembrane helix</keyword>